<keyword evidence="2" id="KW-0349">Heme</keyword>
<accession>A0A2G2X6T4</accession>
<keyword evidence="3" id="KW-0479">Metal-binding</keyword>
<dbReference type="InterPro" id="IPR036396">
    <property type="entry name" value="Cyt_P450_sf"/>
</dbReference>
<keyword evidence="7" id="KW-1185">Reference proteome</keyword>
<evidence type="ECO:0000256" key="5">
    <source>
        <dbReference type="ARBA" id="ARBA00023004"/>
    </source>
</evidence>
<dbReference type="GO" id="GO:0004497">
    <property type="term" value="F:monooxygenase activity"/>
    <property type="evidence" value="ECO:0007669"/>
    <property type="project" value="InterPro"/>
</dbReference>
<dbReference type="PANTHER" id="PTHR47955">
    <property type="entry name" value="CYTOCHROME P450 FAMILY 71 PROTEIN"/>
    <property type="match status" value="1"/>
</dbReference>
<proteinExistence type="inferred from homology"/>
<dbReference type="AlphaFoldDB" id="A0A2G2X6T4"/>
<protein>
    <submittedName>
        <fullName evidence="6">Psoralen synthase</fullName>
    </submittedName>
</protein>
<name>A0A2G2X6T4_CAPBA</name>
<evidence type="ECO:0000256" key="3">
    <source>
        <dbReference type="ARBA" id="ARBA00022723"/>
    </source>
</evidence>
<evidence type="ECO:0000313" key="6">
    <source>
        <dbReference type="EMBL" id="PHT53225.1"/>
    </source>
</evidence>
<evidence type="ECO:0000256" key="4">
    <source>
        <dbReference type="ARBA" id="ARBA00023002"/>
    </source>
</evidence>
<dbReference type="InterPro" id="IPR002401">
    <property type="entry name" value="Cyt_P450_E_grp-I"/>
</dbReference>
<evidence type="ECO:0000313" key="7">
    <source>
        <dbReference type="Proteomes" id="UP000224567"/>
    </source>
</evidence>
<dbReference type="OrthoDB" id="1055148at2759"/>
<evidence type="ECO:0000256" key="1">
    <source>
        <dbReference type="ARBA" id="ARBA00010617"/>
    </source>
</evidence>
<dbReference type="InterPro" id="IPR001128">
    <property type="entry name" value="Cyt_P450"/>
</dbReference>
<gene>
    <name evidence="6" type="ORF">CQW23_07687</name>
</gene>
<comment type="similarity">
    <text evidence="1">Belongs to the cytochrome P450 family.</text>
</comment>
<organism evidence="6 7">
    <name type="scientific">Capsicum baccatum</name>
    <name type="common">Peruvian pepper</name>
    <dbReference type="NCBI Taxonomy" id="33114"/>
    <lineage>
        <taxon>Eukaryota</taxon>
        <taxon>Viridiplantae</taxon>
        <taxon>Streptophyta</taxon>
        <taxon>Embryophyta</taxon>
        <taxon>Tracheophyta</taxon>
        <taxon>Spermatophyta</taxon>
        <taxon>Magnoliopsida</taxon>
        <taxon>eudicotyledons</taxon>
        <taxon>Gunneridae</taxon>
        <taxon>Pentapetalae</taxon>
        <taxon>asterids</taxon>
        <taxon>lamiids</taxon>
        <taxon>Solanales</taxon>
        <taxon>Solanaceae</taxon>
        <taxon>Solanoideae</taxon>
        <taxon>Capsiceae</taxon>
        <taxon>Capsicum</taxon>
    </lineage>
</organism>
<dbReference type="PANTHER" id="PTHR47955:SF17">
    <property type="entry name" value="CYTOCHROME 71A4"/>
    <property type="match status" value="1"/>
</dbReference>
<reference evidence="6 7" key="1">
    <citation type="journal article" date="2017" name="Genome Biol.">
        <title>New reference genome sequences of hot pepper reveal the massive evolution of plant disease-resistance genes by retroduplication.</title>
        <authorList>
            <person name="Kim S."/>
            <person name="Park J."/>
            <person name="Yeom S.I."/>
            <person name="Kim Y.M."/>
            <person name="Seo E."/>
            <person name="Kim K.T."/>
            <person name="Kim M.S."/>
            <person name="Lee J.M."/>
            <person name="Cheong K."/>
            <person name="Shin H.S."/>
            <person name="Kim S.B."/>
            <person name="Han K."/>
            <person name="Lee J."/>
            <person name="Park M."/>
            <person name="Lee H.A."/>
            <person name="Lee H.Y."/>
            <person name="Lee Y."/>
            <person name="Oh S."/>
            <person name="Lee J.H."/>
            <person name="Choi E."/>
            <person name="Choi E."/>
            <person name="Lee S.E."/>
            <person name="Jeon J."/>
            <person name="Kim H."/>
            <person name="Choi G."/>
            <person name="Song H."/>
            <person name="Lee J."/>
            <person name="Lee S.C."/>
            <person name="Kwon J.K."/>
            <person name="Lee H.Y."/>
            <person name="Koo N."/>
            <person name="Hong Y."/>
            <person name="Kim R.W."/>
            <person name="Kang W.H."/>
            <person name="Huh J.H."/>
            <person name="Kang B.C."/>
            <person name="Yang T.J."/>
            <person name="Lee Y.H."/>
            <person name="Bennetzen J.L."/>
            <person name="Choi D."/>
        </authorList>
    </citation>
    <scope>NUCLEOTIDE SEQUENCE [LARGE SCALE GENOMIC DNA]</scope>
    <source>
        <strain evidence="7">cv. PBC81</strain>
    </source>
</reference>
<sequence length="188" mass="21591">MIELLRHPSAMKKLQNEVRELVQGKAEVTEDDLGYMLYLKAVIKETLRLHPALPLLVPPEAIEDVKLLDYHIPAKTQVLINAWAIARDPLSWDDPDEYQPERFLNSDIDFRGLNFELILFRGGRRGYPGITFAIMANELALAKLVHKFNFASPEGIKKDGLDMTECTGIHNRTMYLQTYMCSKKVLKY</sequence>
<dbReference type="Proteomes" id="UP000224567">
    <property type="component" value="Unassembled WGS sequence"/>
</dbReference>
<keyword evidence="4" id="KW-0560">Oxidoreductase</keyword>
<keyword evidence="5" id="KW-0408">Iron</keyword>
<dbReference type="STRING" id="33114.A0A2G2X6T4"/>
<dbReference type="GO" id="GO:0016705">
    <property type="term" value="F:oxidoreductase activity, acting on paired donors, with incorporation or reduction of molecular oxygen"/>
    <property type="evidence" value="ECO:0007669"/>
    <property type="project" value="InterPro"/>
</dbReference>
<dbReference type="GO" id="GO:0005506">
    <property type="term" value="F:iron ion binding"/>
    <property type="evidence" value="ECO:0007669"/>
    <property type="project" value="InterPro"/>
</dbReference>
<dbReference type="Pfam" id="PF00067">
    <property type="entry name" value="p450"/>
    <property type="match status" value="1"/>
</dbReference>
<dbReference type="SUPFAM" id="SSF48264">
    <property type="entry name" value="Cytochrome P450"/>
    <property type="match status" value="1"/>
</dbReference>
<dbReference type="PRINTS" id="PR00463">
    <property type="entry name" value="EP450I"/>
</dbReference>
<comment type="caution">
    <text evidence="6">The sequence shown here is derived from an EMBL/GenBank/DDBJ whole genome shotgun (WGS) entry which is preliminary data.</text>
</comment>
<dbReference type="GO" id="GO:0020037">
    <property type="term" value="F:heme binding"/>
    <property type="evidence" value="ECO:0007669"/>
    <property type="project" value="InterPro"/>
</dbReference>
<evidence type="ECO:0000256" key="2">
    <source>
        <dbReference type="ARBA" id="ARBA00022617"/>
    </source>
</evidence>
<dbReference type="EMBL" id="MLFT02000003">
    <property type="protein sequence ID" value="PHT53225.1"/>
    <property type="molecule type" value="Genomic_DNA"/>
</dbReference>
<reference evidence="7" key="2">
    <citation type="journal article" date="2017" name="J. Anim. Genet.">
        <title>Multiple reference genome sequences of hot pepper reveal the massive evolution of plant disease resistance genes by retroduplication.</title>
        <authorList>
            <person name="Kim S."/>
            <person name="Park J."/>
            <person name="Yeom S.-I."/>
            <person name="Kim Y.-M."/>
            <person name="Seo E."/>
            <person name="Kim K.-T."/>
            <person name="Kim M.-S."/>
            <person name="Lee J.M."/>
            <person name="Cheong K."/>
            <person name="Shin H.-S."/>
            <person name="Kim S.-B."/>
            <person name="Han K."/>
            <person name="Lee J."/>
            <person name="Park M."/>
            <person name="Lee H.-A."/>
            <person name="Lee H.-Y."/>
            <person name="Lee Y."/>
            <person name="Oh S."/>
            <person name="Lee J.H."/>
            <person name="Choi E."/>
            <person name="Choi E."/>
            <person name="Lee S.E."/>
            <person name="Jeon J."/>
            <person name="Kim H."/>
            <person name="Choi G."/>
            <person name="Song H."/>
            <person name="Lee J."/>
            <person name="Lee S.-C."/>
            <person name="Kwon J.-K."/>
            <person name="Lee H.-Y."/>
            <person name="Koo N."/>
            <person name="Hong Y."/>
            <person name="Kim R.W."/>
            <person name="Kang W.-H."/>
            <person name="Huh J.H."/>
            <person name="Kang B.-C."/>
            <person name="Yang T.-J."/>
            <person name="Lee Y.-H."/>
            <person name="Bennetzen J.L."/>
            <person name="Choi D."/>
        </authorList>
    </citation>
    <scope>NUCLEOTIDE SEQUENCE [LARGE SCALE GENOMIC DNA]</scope>
    <source>
        <strain evidence="7">cv. PBC81</strain>
    </source>
</reference>
<dbReference type="Gene3D" id="1.10.630.10">
    <property type="entry name" value="Cytochrome P450"/>
    <property type="match status" value="1"/>
</dbReference>